<sequence length="83" mass="9146">MSVQPILANAAVSISDFKKSPNAALKESHGQPVAVLTNGHISGYYISPEIWEAMAEYMEDIELGKIARSRMKGKRVKVDLDEL</sequence>
<dbReference type="EMBL" id="CP157947">
    <property type="protein sequence ID" value="XBS71964.1"/>
    <property type="molecule type" value="Genomic_DNA"/>
</dbReference>
<evidence type="ECO:0000313" key="1">
    <source>
        <dbReference type="EMBL" id="XBS71964.1"/>
    </source>
</evidence>
<protein>
    <submittedName>
        <fullName evidence="1">Prevent-host-death protein</fullName>
    </submittedName>
</protein>
<name>A0AAU7QFM5_9GAMM</name>
<organism evidence="1">
    <name type="scientific">Acerihabitans sp. KWT182</name>
    <dbReference type="NCBI Taxonomy" id="3157919"/>
    <lineage>
        <taxon>Bacteria</taxon>
        <taxon>Pseudomonadati</taxon>
        <taxon>Pseudomonadota</taxon>
        <taxon>Gammaproteobacteria</taxon>
        <taxon>Enterobacterales</taxon>
        <taxon>Pectobacteriaceae</taxon>
        <taxon>Acerihabitans</taxon>
    </lineage>
</organism>
<proteinExistence type="predicted"/>
<accession>A0AAU7QFM5</accession>
<dbReference type="AlphaFoldDB" id="A0AAU7QFM5"/>
<gene>
    <name evidence="1" type="ORF">ABK905_20050</name>
</gene>
<reference evidence="1" key="1">
    <citation type="submission" date="2024-06" db="EMBL/GenBank/DDBJ databases">
        <authorList>
            <person name="Coelho C."/>
            <person name="Bento M."/>
            <person name="Garcia E."/>
            <person name="Camelo A."/>
            <person name="Brandao I."/>
            <person name="Espirito Santo C."/>
            <person name="Trovao J."/>
            <person name="Verissimo A."/>
            <person name="Costa J."/>
            <person name="Tiago I."/>
        </authorList>
    </citation>
    <scope>NUCLEOTIDE SEQUENCE</scope>
    <source>
        <strain evidence="1">KWT182</strain>
    </source>
</reference>